<keyword evidence="2" id="KW-1133">Transmembrane helix</keyword>
<keyword evidence="4" id="KW-0808">Transferase</keyword>
<evidence type="ECO:0000256" key="1">
    <source>
        <dbReference type="ARBA" id="ARBA00038494"/>
    </source>
</evidence>
<protein>
    <submittedName>
        <fullName evidence="4">Glycosyltransferase</fullName>
    </submittedName>
</protein>
<keyword evidence="2" id="KW-0812">Transmembrane</keyword>
<accession>A0A7K1UCK3</accession>
<dbReference type="PANTHER" id="PTHR43630:SF2">
    <property type="entry name" value="GLYCOSYLTRANSFERASE"/>
    <property type="match status" value="1"/>
</dbReference>
<feature type="transmembrane region" description="Helical" evidence="2">
    <location>
        <begin position="238"/>
        <end position="263"/>
    </location>
</feature>
<comment type="similarity">
    <text evidence="1">Belongs to the glycosyltransferase 2 family. WaaE/KdtX subfamily.</text>
</comment>
<reference evidence="4 5" key="1">
    <citation type="submission" date="2019-12" db="EMBL/GenBank/DDBJ databases">
        <title>Chitinophaga sp. strain ysch24 (GDMCC 1.1355), whole genome shotgun sequence.</title>
        <authorList>
            <person name="Zhang X."/>
        </authorList>
    </citation>
    <scope>NUCLEOTIDE SEQUENCE [LARGE SCALE GENOMIC DNA]</scope>
    <source>
        <strain evidence="5">ysch24</strain>
    </source>
</reference>
<evidence type="ECO:0000313" key="4">
    <source>
        <dbReference type="EMBL" id="MVT11725.1"/>
    </source>
</evidence>
<sequence>MSNSITVVILTFNEEKHITRCIQNLKKVAERIIIVDSFSTDRTVEIAKLLGVEVFQRAWPNNHSDQFNWALDNCNITTTWTMRMDCDEYLLDELINEINEKIPKAKPETGGYIIKRRVIFMDKWMRYGGFYPHRLLRIWRTGTAKLEERAMDEHVVLEKGETESLEYDMVDHNLNDLTWWTHKQNNYASREVKDLLDIEQRTVSSNNVDVSLTGEQASRKRWIKEKVYSKIPLFMRPFFYFIYRYFFLFGFLDGGAGLVWHFLQGFWYRFLVDAKMYEFKRNNRLRQG</sequence>
<feature type="domain" description="Glycosyltransferase 2-like" evidence="3">
    <location>
        <begin position="6"/>
        <end position="105"/>
    </location>
</feature>
<dbReference type="EMBL" id="WRXN01000015">
    <property type="protein sequence ID" value="MVT11725.1"/>
    <property type="molecule type" value="Genomic_DNA"/>
</dbReference>
<evidence type="ECO:0000313" key="5">
    <source>
        <dbReference type="Proteomes" id="UP000461730"/>
    </source>
</evidence>
<evidence type="ECO:0000256" key="2">
    <source>
        <dbReference type="SAM" id="Phobius"/>
    </source>
</evidence>
<dbReference type="RefSeq" id="WP_198315830.1">
    <property type="nucleotide sequence ID" value="NZ_WRXN01000015.1"/>
</dbReference>
<dbReference type="Gene3D" id="3.90.550.10">
    <property type="entry name" value="Spore Coat Polysaccharide Biosynthesis Protein SpsA, Chain A"/>
    <property type="match status" value="1"/>
</dbReference>
<dbReference type="AlphaFoldDB" id="A0A7K1UCK3"/>
<dbReference type="InterPro" id="IPR001173">
    <property type="entry name" value="Glyco_trans_2-like"/>
</dbReference>
<comment type="caution">
    <text evidence="4">The sequence shown here is derived from an EMBL/GenBank/DDBJ whole genome shotgun (WGS) entry which is preliminary data.</text>
</comment>
<name>A0A7K1UCK3_9BACT</name>
<dbReference type="Proteomes" id="UP000461730">
    <property type="component" value="Unassembled WGS sequence"/>
</dbReference>
<dbReference type="PANTHER" id="PTHR43630">
    <property type="entry name" value="POLY-BETA-1,6-N-ACETYL-D-GLUCOSAMINE SYNTHASE"/>
    <property type="match status" value="1"/>
</dbReference>
<dbReference type="CDD" id="cd02511">
    <property type="entry name" value="Beta4Glucosyltransferase"/>
    <property type="match status" value="1"/>
</dbReference>
<dbReference type="InterPro" id="IPR029044">
    <property type="entry name" value="Nucleotide-diphossugar_trans"/>
</dbReference>
<proteinExistence type="inferred from homology"/>
<keyword evidence="5" id="KW-1185">Reference proteome</keyword>
<organism evidence="4 5">
    <name type="scientific">Chitinophaga tropicalis</name>
    <dbReference type="NCBI Taxonomy" id="2683588"/>
    <lineage>
        <taxon>Bacteria</taxon>
        <taxon>Pseudomonadati</taxon>
        <taxon>Bacteroidota</taxon>
        <taxon>Chitinophagia</taxon>
        <taxon>Chitinophagales</taxon>
        <taxon>Chitinophagaceae</taxon>
        <taxon>Chitinophaga</taxon>
    </lineage>
</organism>
<dbReference type="SUPFAM" id="SSF53448">
    <property type="entry name" value="Nucleotide-diphospho-sugar transferases"/>
    <property type="match status" value="1"/>
</dbReference>
<evidence type="ECO:0000259" key="3">
    <source>
        <dbReference type="Pfam" id="PF00535"/>
    </source>
</evidence>
<gene>
    <name evidence="4" type="ORF">GO493_25905</name>
</gene>
<dbReference type="Pfam" id="PF00535">
    <property type="entry name" value="Glycos_transf_2"/>
    <property type="match status" value="1"/>
</dbReference>
<dbReference type="GO" id="GO:0016740">
    <property type="term" value="F:transferase activity"/>
    <property type="evidence" value="ECO:0007669"/>
    <property type="project" value="UniProtKB-KW"/>
</dbReference>
<keyword evidence="2" id="KW-0472">Membrane</keyword>